<accession>A0ABQ5CFX1</accession>
<protein>
    <submittedName>
        <fullName evidence="1">Uncharacterized protein</fullName>
    </submittedName>
</protein>
<organism evidence="1 2">
    <name type="scientific">Tanacetum coccineum</name>
    <dbReference type="NCBI Taxonomy" id="301880"/>
    <lineage>
        <taxon>Eukaryota</taxon>
        <taxon>Viridiplantae</taxon>
        <taxon>Streptophyta</taxon>
        <taxon>Embryophyta</taxon>
        <taxon>Tracheophyta</taxon>
        <taxon>Spermatophyta</taxon>
        <taxon>Magnoliopsida</taxon>
        <taxon>eudicotyledons</taxon>
        <taxon>Gunneridae</taxon>
        <taxon>Pentapetalae</taxon>
        <taxon>asterids</taxon>
        <taxon>campanulids</taxon>
        <taxon>Asterales</taxon>
        <taxon>Asteraceae</taxon>
        <taxon>Asteroideae</taxon>
        <taxon>Anthemideae</taxon>
        <taxon>Anthemidinae</taxon>
        <taxon>Tanacetum</taxon>
    </lineage>
</organism>
<evidence type="ECO:0000313" key="2">
    <source>
        <dbReference type="Proteomes" id="UP001151760"/>
    </source>
</evidence>
<keyword evidence="2" id="KW-1185">Reference proteome</keyword>
<evidence type="ECO:0000313" key="1">
    <source>
        <dbReference type="EMBL" id="GJT25137.1"/>
    </source>
</evidence>
<dbReference type="Proteomes" id="UP001151760">
    <property type="component" value="Unassembled WGS sequence"/>
</dbReference>
<comment type="caution">
    <text evidence="1">The sequence shown here is derived from an EMBL/GenBank/DDBJ whole genome shotgun (WGS) entry which is preliminary data.</text>
</comment>
<dbReference type="EMBL" id="BQNB010014190">
    <property type="protein sequence ID" value="GJT25137.1"/>
    <property type="molecule type" value="Genomic_DNA"/>
</dbReference>
<gene>
    <name evidence="1" type="ORF">Tco_0895074</name>
</gene>
<reference evidence="1" key="1">
    <citation type="journal article" date="2022" name="Int. J. Mol. Sci.">
        <title>Draft Genome of Tanacetum Coccineum: Genomic Comparison of Closely Related Tanacetum-Family Plants.</title>
        <authorList>
            <person name="Yamashiro T."/>
            <person name="Shiraishi A."/>
            <person name="Nakayama K."/>
            <person name="Satake H."/>
        </authorList>
    </citation>
    <scope>NUCLEOTIDE SEQUENCE</scope>
</reference>
<proteinExistence type="predicted"/>
<sequence>MVVRGHLACRPRRFKKKFCLEDSGKSIVAKSIEDFNRHELTQTMLVDLDQQIVEGRLHQRCMDQLEISHKDGASSFGLLDFEQELTSRHTTIASRMVETMCPEFNGASMKRNDEKYIRGFPMESKENCYLLAKPATFA</sequence>
<reference evidence="1" key="2">
    <citation type="submission" date="2022-01" db="EMBL/GenBank/DDBJ databases">
        <authorList>
            <person name="Yamashiro T."/>
            <person name="Shiraishi A."/>
            <person name="Satake H."/>
            <person name="Nakayama K."/>
        </authorList>
    </citation>
    <scope>NUCLEOTIDE SEQUENCE</scope>
</reference>
<name>A0ABQ5CFX1_9ASTR</name>